<dbReference type="AlphaFoldDB" id="A0A165BF29"/>
<proteinExistence type="predicted"/>
<organism evidence="2 3">
    <name type="scientific">Exidia glandulosa HHB12029</name>
    <dbReference type="NCBI Taxonomy" id="1314781"/>
    <lineage>
        <taxon>Eukaryota</taxon>
        <taxon>Fungi</taxon>
        <taxon>Dikarya</taxon>
        <taxon>Basidiomycota</taxon>
        <taxon>Agaricomycotina</taxon>
        <taxon>Agaricomycetes</taxon>
        <taxon>Auriculariales</taxon>
        <taxon>Exidiaceae</taxon>
        <taxon>Exidia</taxon>
    </lineage>
</organism>
<dbReference type="OrthoDB" id="432234at2759"/>
<feature type="domain" description="Helitron helicase-like" evidence="1">
    <location>
        <begin position="36"/>
        <end position="180"/>
    </location>
</feature>
<evidence type="ECO:0000313" key="3">
    <source>
        <dbReference type="Proteomes" id="UP000077266"/>
    </source>
</evidence>
<dbReference type="InterPro" id="IPR025476">
    <property type="entry name" value="Helitron_helicase-like"/>
</dbReference>
<keyword evidence="3" id="KW-1185">Reference proteome</keyword>
<dbReference type="EMBL" id="KV426476">
    <property type="protein sequence ID" value="KZV80501.1"/>
    <property type="molecule type" value="Genomic_DNA"/>
</dbReference>
<dbReference type="InParanoid" id="A0A165BF29"/>
<gene>
    <name evidence="2" type="ORF">EXIGLDRAFT_630073</name>
</gene>
<reference evidence="2 3" key="1">
    <citation type="journal article" date="2016" name="Mol. Biol. Evol.">
        <title>Comparative Genomics of Early-Diverging Mushroom-Forming Fungi Provides Insights into the Origins of Lignocellulose Decay Capabilities.</title>
        <authorList>
            <person name="Nagy L.G."/>
            <person name="Riley R."/>
            <person name="Tritt A."/>
            <person name="Adam C."/>
            <person name="Daum C."/>
            <person name="Floudas D."/>
            <person name="Sun H."/>
            <person name="Yadav J.S."/>
            <person name="Pangilinan J."/>
            <person name="Larsson K.H."/>
            <person name="Matsuura K."/>
            <person name="Barry K."/>
            <person name="Labutti K."/>
            <person name="Kuo R."/>
            <person name="Ohm R.A."/>
            <person name="Bhattacharya S.S."/>
            <person name="Shirouzu T."/>
            <person name="Yoshinaga Y."/>
            <person name="Martin F.M."/>
            <person name="Grigoriev I.V."/>
            <person name="Hibbett D.S."/>
        </authorList>
    </citation>
    <scope>NUCLEOTIDE SEQUENCE [LARGE SCALE GENOMIC DNA]</scope>
    <source>
        <strain evidence="2 3">HHB12029</strain>
    </source>
</reference>
<accession>A0A165BF29</accession>
<dbReference type="Proteomes" id="UP000077266">
    <property type="component" value="Unassembled WGS sequence"/>
</dbReference>
<protein>
    <recommendedName>
        <fullName evidence="1">Helitron helicase-like domain-containing protein</fullName>
    </recommendedName>
</protein>
<evidence type="ECO:0000259" key="1">
    <source>
        <dbReference type="Pfam" id="PF14214"/>
    </source>
</evidence>
<dbReference type="Pfam" id="PF14214">
    <property type="entry name" value="Helitron_like_N"/>
    <property type="match status" value="1"/>
</dbReference>
<name>A0A165BF29_EXIGL</name>
<sequence>MWETSHDFLANADAVACNNLAARAKANNGVVRPETAEEQRAVDIVKRFKSLPANIPWSHASKSASRNEIRALMQFRALPALFITVNPPDLHHPLFCKLAGFSVDLQSRFSDGIPGAYQRTYTVAKDPVAAARFFHEMVQLFIDIILGMKFDGRGIFGKTEAYYGMVEAQGRGSLHIHMLVWISGNLPPQALRDRMQSDDAFKRQLF</sequence>
<evidence type="ECO:0000313" key="2">
    <source>
        <dbReference type="EMBL" id="KZV80501.1"/>
    </source>
</evidence>
<feature type="non-terminal residue" evidence="2">
    <location>
        <position position="206"/>
    </location>
</feature>